<organism evidence="1">
    <name type="scientific">Xanthomonas phage PPDBI</name>
    <dbReference type="NCBI Taxonomy" id="2723911"/>
    <lineage>
        <taxon>Viruses</taxon>
        <taxon>Duplodnaviria</taxon>
        <taxon>Heunggongvirae</taxon>
        <taxon>Uroviricota</taxon>
        <taxon>Caudoviricetes</taxon>
    </lineage>
</organism>
<accession>A0A6H0X5P6</accession>
<name>A0A6H0X5P6_9CAUD</name>
<protein>
    <submittedName>
        <fullName evidence="1">Tail fiber protein</fullName>
    </submittedName>
</protein>
<evidence type="ECO:0000313" key="1">
    <source>
        <dbReference type="EMBL" id="QIW89386.1"/>
    </source>
</evidence>
<reference evidence="1" key="1">
    <citation type="submission" date="2020-03" db="EMBL/GenBank/DDBJ databases">
        <authorList>
            <person name="Shneider M.M."/>
            <person name="Evseev P.V."/>
            <person name="Korzhenkov A.A."/>
            <person name="Toschakov S.V."/>
            <person name="Vo T."/>
            <person name="Ignatov A.N."/>
            <person name="Miroshnikov K.A."/>
        </authorList>
    </citation>
    <scope>NUCLEOTIDE SEQUENCE [LARGE SCALE GENOMIC DNA]</scope>
</reference>
<dbReference type="EMBL" id="MT210154">
    <property type="protein sequence ID" value="QIW89386.1"/>
    <property type="molecule type" value="Genomic_DNA"/>
</dbReference>
<proteinExistence type="predicted"/>
<sequence length="198" mass="20222">MADNTAIAGGFPQYAASAEFVDANRKLSRGALYLLQLLWQRTGGVSGVVSSGVTTNNGTPIFLDTGGDSGEEPFFVPAQPGQQGIAGPAGPAIFLDSTDAPFDESLLILPKTLQGGWFDEKGSGGTYGFAAGVDFTAGTTTSLTLSNNYGAQANLIVAFDAATQGADSFSLSGKTLTFTSAIPVGVSKVYVKGFVFPG</sequence>
<gene>
    <name evidence="1" type="ORF">PPDBI_00027</name>
</gene>